<evidence type="ECO:0000313" key="2">
    <source>
        <dbReference type="EnsemblMetazoa" id="XP_032453035"/>
    </source>
</evidence>
<dbReference type="GeneID" id="100678797"/>
<dbReference type="RefSeq" id="XP_032453035.1">
    <property type="nucleotide sequence ID" value="XM_032597144.1"/>
</dbReference>
<dbReference type="OrthoDB" id="5801062at2759"/>
<feature type="region of interest" description="Disordered" evidence="1">
    <location>
        <begin position="564"/>
        <end position="598"/>
    </location>
</feature>
<dbReference type="InParanoid" id="A0A7M7QQ34"/>
<feature type="region of interest" description="Disordered" evidence="1">
    <location>
        <begin position="146"/>
        <end position="240"/>
    </location>
</feature>
<dbReference type="SMR" id="A0A7M7QQ34"/>
<dbReference type="Proteomes" id="UP000002358">
    <property type="component" value="Chromosome 2"/>
</dbReference>
<keyword evidence="3" id="KW-1185">Reference proteome</keyword>
<evidence type="ECO:0008006" key="4">
    <source>
        <dbReference type="Google" id="ProtNLM"/>
    </source>
</evidence>
<sequence>MMDWNPIPFEPNLTFALELSEDLQTKYFEQHEKAKQTLEKFSRSLQNIFTEHQKLLRDNLQLSLLNEKFKQIIHNNESSQPRISAIFNDPSSEILGASPNCKIDKLIKTKTSKTTNNKSYSQEIIEQKENINELVPIFSSDFNSDMEDETFGKCKSPLPSIPNTPEKVQNSPILSKRKRFNSKKNNSSISNTSSHSITSSNDSKVSAANTPNVLEKNINEIEIESDKEADKETKRESKKAVKQELEYEFKKEPLKTIENTFISATPKCTLKTKDYNMLSISTINNGRTEFADKGKKLRQTTLTLKKVIPVIDISKVDSQENSDSKKNDSKNKVDSSWSETFFENDNIYTKKRKKDNPDVLDIRKESVGGKNINQINQTWAKDVDKSMKDDELIETSPAQSEKSKLRNKLSLKKPEISKTEIKYPNVIKIETLSRFKEKSKKSNVKKNFNAAAIKGKSFEPQRSLSDDTYFSPAELADNRNDLEDDEMDITEFEDEIKSKTPPAKRMLLDSYDMVPGRYEKSPDFAYKEGAVRNKNERAQLQGWCCRDCQGWYQHLPLEEQKKRMNECSRHRGRHNVNPPSPESLWNPDFDESYKSTCE</sequence>
<dbReference type="KEGG" id="nvi:100678797"/>
<name>A0A7M7QQ34_NASVI</name>
<feature type="compositionally biased region" description="Polar residues" evidence="1">
    <location>
        <begin position="161"/>
        <end position="173"/>
    </location>
</feature>
<feature type="compositionally biased region" description="Basic and acidic residues" evidence="1">
    <location>
        <begin position="224"/>
        <end position="240"/>
    </location>
</feature>
<evidence type="ECO:0000313" key="3">
    <source>
        <dbReference type="Proteomes" id="UP000002358"/>
    </source>
</evidence>
<reference evidence="2" key="1">
    <citation type="submission" date="2021-01" db="UniProtKB">
        <authorList>
            <consortium name="EnsemblMetazoa"/>
        </authorList>
    </citation>
    <scope>IDENTIFICATION</scope>
</reference>
<organism evidence="2 3">
    <name type="scientific">Nasonia vitripennis</name>
    <name type="common">Parasitic wasp</name>
    <dbReference type="NCBI Taxonomy" id="7425"/>
    <lineage>
        <taxon>Eukaryota</taxon>
        <taxon>Metazoa</taxon>
        <taxon>Ecdysozoa</taxon>
        <taxon>Arthropoda</taxon>
        <taxon>Hexapoda</taxon>
        <taxon>Insecta</taxon>
        <taxon>Pterygota</taxon>
        <taxon>Neoptera</taxon>
        <taxon>Endopterygota</taxon>
        <taxon>Hymenoptera</taxon>
        <taxon>Apocrita</taxon>
        <taxon>Proctotrupomorpha</taxon>
        <taxon>Chalcidoidea</taxon>
        <taxon>Pteromalidae</taxon>
        <taxon>Pteromalinae</taxon>
        <taxon>Nasonia</taxon>
    </lineage>
</organism>
<protein>
    <recommendedName>
        <fullName evidence="4">DNA endonuclease RBBP8</fullName>
    </recommendedName>
</protein>
<proteinExistence type="predicted"/>
<feature type="compositionally biased region" description="Low complexity" evidence="1">
    <location>
        <begin position="183"/>
        <end position="204"/>
    </location>
</feature>
<accession>A0A7M7QQ34</accession>
<dbReference type="AlphaFoldDB" id="A0A7M7QQ34"/>
<evidence type="ECO:0000256" key="1">
    <source>
        <dbReference type="SAM" id="MobiDB-lite"/>
    </source>
</evidence>
<dbReference type="EnsemblMetazoa" id="XM_032597144">
    <property type="protein sequence ID" value="XP_032453035"/>
    <property type="gene ID" value="LOC100678797"/>
</dbReference>